<evidence type="ECO:0000256" key="2">
    <source>
        <dbReference type="SAM" id="SignalP"/>
    </source>
</evidence>
<evidence type="ECO:0000256" key="1">
    <source>
        <dbReference type="SAM" id="MobiDB-lite"/>
    </source>
</evidence>
<keyword evidence="2" id="KW-0732">Signal</keyword>
<name>A0ABR6VNK4_9BACT</name>
<evidence type="ECO:0008006" key="5">
    <source>
        <dbReference type="Google" id="ProtNLM"/>
    </source>
</evidence>
<feature type="chain" id="PRO_5047287846" description="DUF4168 domain-containing protein" evidence="2">
    <location>
        <begin position="21"/>
        <end position="159"/>
    </location>
</feature>
<sequence length="159" mass="17854">MKRLVYTLALVLSVSFASFAQNGGTAEQRAKNLSDKMIRELQLNNYQSRKLREMNLANAKKMVDFEAKHANNPAELERCINGVCKERDVALEGLLSTAQYSRYYGARKSFNSYDRAYAQQLLKENGKAAKSLIAQDKESTKRTFPQPETAVIKEAAPGN</sequence>
<comment type="caution">
    <text evidence="3">The sequence shown here is derived from an EMBL/GenBank/DDBJ whole genome shotgun (WGS) entry which is preliminary data.</text>
</comment>
<dbReference type="Proteomes" id="UP000659698">
    <property type="component" value="Unassembled WGS sequence"/>
</dbReference>
<evidence type="ECO:0000313" key="3">
    <source>
        <dbReference type="EMBL" id="MBC3538161.1"/>
    </source>
</evidence>
<accession>A0ABR6VNK4</accession>
<gene>
    <name evidence="3" type="ORF">H7U12_00625</name>
</gene>
<proteinExistence type="predicted"/>
<evidence type="ECO:0000313" key="4">
    <source>
        <dbReference type="Proteomes" id="UP000659698"/>
    </source>
</evidence>
<feature type="region of interest" description="Disordered" evidence="1">
    <location>
        <begin position="136"/>
        <end position="159"/>
    </location>
</feature>
<keyword evidence="4" id="KW-1185">Reference proteome</keyword>
<feature type="signal peptide" evidence="2">
    <location>
        <begin position="1"/>
        <end position="20"/>
    </location>
</feature>
<dbReference type="EMBL" id="JACOAF010000001">
    <property type="protein sequence ID" value="MBC3538161.1"/>
    <property type="molecule type" value="Genomic_DNA"/>
</dbReference>
<organism evidence="3 4">
    <name type="scientific">Rufibacter sediminis</name>
    <dbReference type="NCBI Taxonomy" id="2762756"/>
    <lineage>
        <taxon>Bacteria</taxon>
        <taxon>Pseudomonadati</taxon>
        <taxon>Bacteroidota</taxon>
        <taxon>Cytophagia</taxon>
        <taxon>Cytophagales</taxon>
        <taxon>Hymenobacteraceae</taxon>
        <taxon>Rufibacter</taxon>
    </lineage>
</organism>
<dbReference type="RefSeq" id="WP_186631273.1">
    <property type="nucleotide sequence ID" value="NZ_JACOAF010000001.1"/>
</dbReference>
<protein>
    <recommendedName>
        <fullName evidence="5">DUF4168 domain-containing protein</fullName>
    </recommendedName>
</protein>
<reference evidence="3 4" key="1">
    <citation type="journal article" date="2019" name="Int. J. Syst. Evol. Microbiol.">
        <title>Rufibacter sediminis sp. nov., isolated from freshwater lake sediment.</title>
        <authorList>
            <person name="Qu J.H."/>
            <person name="Zhang L.J."/>
            <person name="Fu Y.H."/>
            <person name="Li H.F."/>
        </authorList>
    </citation>
    <scope>NUCLEOTIDE SEQUENCE [LARGE SCALE GENOMIC DNA]</scope>
    <source>
        <strain evidence="3 4">H-1</strain>
    </source>
</reference>